<dbReference type="STRING" id="465721.ACG33_00175"/>
<organism evidence="3 4">
    <name type="scientific">Steroidobacter denitrificans</name>
    <dbReference type="NCBI Taxonomy" id="465721"/>
    <lineage>
        <taxon>Bacteria</taxon>
        <taxon>Pseudomonadati</taxon>
        <taxon>Pseudomonadota</taxon>
        <taxon>Gammaproteobacteria</taxon>
        <taxon>Steroidobacterales</taxon>
        <taxon>Steroidobacteraceae</taxon>
        <taxon>Steroidobacter</taxon>
    </lineage>
</organism>
<dbReference type="GO" id="GO:0046872">
    <property type="term" value="F:metal ion binding"/>
    <property type="evidence" value="ECO:0007669"/>
    <property type="project" value="UniProtKB-KW"/>
</dbReference>
<dbReference type="InterPro" id="IPR037523">
    <property type="entry name" value="VOC_core"/>
</dbReference>
<keyword evidence="1" id="KW-0479">Metal-binding</keyword>
<dbReference type="RefSeq" id="WP_066917815.1">
    <property type="nucleotide sequence ID" value="NZ_CP011971.1"/>
</dbReference>
<evidence type="ECO:0000313" key="4">
    <source>
        <dbReference type="Proteomes" id="UP000070250"/>
    </source>
</evidence>
<keyword evidence="4" id="KW-1185">Reference proteome</keyword>
<dbReference type="InterPro" id="IPR029068">
    <property type="entry name" value="Glyas_Bleomycin-R_OHBP_Dase"/>
</dbReference>
<dbReference type="Proteomes" id="UP000070250">
    <property type="component" value="Chromosome"/>
</dbReference>
<evidence type="ECO:0000259" key="2">
    <source>
        <dbReference type="PROSITE" id="PS51819"/>
    </source>
</evidence>
<dbReference type="SUPFAM" id="SSF54593">
    <property type="entry name" value="Glyoxalase/Bleomycin resistance protein/Dihydroxybiphenyl dioxygenase"/>
    <property type="match status" value="1"/>
</dbReference>
<reference evidence="3 4" key="1">
    <citation type="submission" date="2015-06" db="EMBL/GenBank/DDBJ databases">
        <title>A Comprehensive Approach to Explore the Metabolic and Phylogenetic Diversity of Bacterial Steroid Degradation in the Environment: Testosterone as an Example.</title>
        <authorList>
            <person name="Yang F.-C."/>
            <person name="Chen Y.-L."/>
            <person name="Yu C.-P."/>
            <person name="Tang S.-L."/>
            <person name="Wang P.-H."/>
            <person name="Ismail W."/>
            <person name="Wang C.-H."/>
            <person name="Yang C.-Y."/>
            <person name="Chiang Y.-R."/>
        </authorList>
    </citation>
    <scope>NUCLEOTIDE SEQUENCE [LARGE SCALE GENOMIC DNA]</scope>
    <source>
        <strain evidence="3 4">DSM 18526</strain>
    </source>
</reference>
<dbReference type="EC" id="5.1.99.1" evidence="3"/>
<dbReference type="GO" id="GO:0004493">
    <property type="term" value="F:methylmalonyl-CoA epimerase activity"/>
    <property type="evidence" value="ECO:0007669"/>
    <property type="project" value="UniProtKB-EC"/>
</dbReference>
<dbReference type="PANTHER" id="PTHR43048">
    <property type="entry name" value="METHYLMALONYL-COA EPIMERASE"/>
    <property type="match status" value="1"/>
</dbReference>
<evidence type="ECO:0000313" key="3">
    <source>
        <dbReference type="EMBL" id="AMN45542.1"/>
    </source>
</evidence>
<dbReference type="OrthoDB" id="9792173at2"/>
<protein>
    <submittedName>
        <fullName evidence="3">Methylmalonyl-CoA/ethylmalonyl-CoA epimerase</fullName>
        <ecNumber evidence="3">5.1.99.1</ecNumber>
    </submittedName>
</protein>
<dbReference type="Gene3D" id="3.10.180.10">
    <property type="entry name" value="2,3-Dihydroxybiphenyl 1,2-Dioxygenase, domain 1"/>
    <property type="match status" value="1"/>
</dbReference>
<dbReference type="GO" id="GO:0046491">
    <property type="term" value="P:L-methylmalonyl-CoA metabolic process"/>
    <property type="evidence" value="ECO:0007669"/>
    <property type="project" value="TreeGrafter"/>
</dbReference>
<dbReference type="EMBL" id="CP011971">
    <property type="protein sequence ID" value="AMN45542.1"/>
    <property type="molecule type" value="Genomic_DNA"/>
</dbReference>
<dbReference type="PANTHER" id="PTHR43048:SF3">
    <property type="entry name" value="METHYLMALONYL-COA EPIMERASE, MITOCHONDRIAL"/>
    <property type="match status" value="1"/>
</dbReference>
<dbReference type="PROSITE" id="PS51819">
    <property type="entry name" value="VOC"/>
    <property type="match status" value="1"/>
</dbReference>
<dbReference type="Pfam" id="PF13669">
    <property type="entry name" value="Glyoxalase_4"/>
    <property type="match status" value="1"/>
</dbReference>
<dbReference type="KEGG" id="sdf:ACG33_00175"/>
<dbReference type="AlphaFoldDB" id="A0A127F523"/>
<accession>A0A127F523</accession>
<feature type="domain" description="VOC" evidence="2">
    <location>
        <begin position="13"/>
        <end position="147"/>
    </location>
</feature>
<dbReference type="InterPro" id="IPR051785">
    <property type="entry name" value="MMCE/EMCE_epimerase"/>
</dbReference>
<name>A0A127F523_STEDE</name>
<sequence>MTGDTLKQLGLPPITQLGHVVRNLQAAMELYEPLYGPFTPVDGSVKAVTYRGHLADVKLAIAFGRSGDLEIELIEWQGGESPHREFIERGREGIHHVQFRVDDCDSWIKKVNPLGYQVIWYKRYNANTTFTYLERPNDPILIEFLQMPPDGPSPAAAA</sequence>
<evidence type="ECO:0000256" key="1">
    <source>
        <dbReference type="ARBA" id="ARBA00022723"/>
    </source>
</evidence>
<gene>
    <name evidence="3" type="ORF">ACG33_00175</name>
</gene>
<proteinExistence type="predicted"/>
<keyword evidence="3" id="KW-0413">Isomerase</keyword>